<dbReference type="Pfam" id="PF12697">
    <property type="entry name" value="Abhydrolase_6"/>
    <property type="match status" value="1"/>
</dbReference>
<reference evidence="2 3" key="1">
    <citation type="submission" date="2023-01" db="EMBL/GenBank/DDBJ databases">
        <title>Novel diversity within Roseofilum (Cyanobacteria; Desertifilaceae) from marine benthic mats with descriptions of four novel species.</title>
        <authorList>
            <person name="Wang Y."/>
            <person name="Berthold D.E."/>
            <person name="Hu J."/>
            <person name="Lefler F.W."/>
            <person name="Laughinghouse H.D. IV."/>
        </authorList>
    </citation>
    <scope>NUCLEOTIDE SEQUENCE [LARGE SCALE GENOMIC DNA]</scope>
    <source>
        <strain evidence="2 3">BLCC-M143</strain>
    </source>
</reference>
<keyword evidence="3" id="KW-1185">Reference proteome</keyword>
<gene>
    <name evidence="2" type="ORF">PMH09_13590</name>
</gene>
<dbReference type="Gene3D" id="3.40.50.1820">
    <property type="entry name" value="alpha/beta hydrolase"/>
    <property type="match status" value="1"/>
</dbReference>
<dbReference type="PANTHER" id="PTHR46438:SF2">
    <property type="entry name" value="ALPHA_BETA-HYDROLASES SUPERFAMILY PROTEIN"/>
    <property type="match status" value="1"/>
</dbReference>
<dbReference type="SUPFAM" id="SSF53474">
    <property type="entry name" value="alpha/beta-Hydrolases"/>
    <property type="match status" value="1"/>
</dbReference>
<dbReference type="InterPro" id="IPR000073">
    <property type="entry name" value="AB_hydrolase_1"/>
</dbReference>
<dbReference type="PANTHER" id="PTHR46438">
    <property type="entry name" value="ALPHA/BETA-HYDROLASES SUPERFAMILY PROTEIN"/>
    <property type="match status" value="1"/>
</dbReference>
<protein>
    <submittedName>
        <fullName evidence="2">Alpha/beta fold hydrolase</fullName>
    </submittedName>
</protein>
<evidence type="ECO:0000259" key="1">
    <source>
        <dbReference type="Pfam" id="PF12697"/>
    </source>
</evidence>
<organism evidence="2 3">
    <name type="scientific">Roseofilum casamattae BLCC-M143</name>
    <dbReference type="NCBI Taxonomy" id="3022442"/>
    <lineage>
        <taxon>Bacteria</taxon>
        <taxon>Bacillati</taxon>
        <taxon>Cyanobacteriota</taxon>
        <taxon>Cyanophyceae</taxon>
        <taxon>Desertifilales</taxon>
        <taxon>Desertifilaceae</taxon>
        <taxon>Roseofilum</taxon>
        <taxon>Roseofilum casamattae</taxon>
    </lineage>
</organism>
<dbReference type="Proteomes" id="UP001232992">
    <property type="component" value="Unassembled WGS sequence"/>
</dbReference>
<evidence type="ECO:0000313" key="3">
    <source>
        <dbReference type="Proteomes" id="UP001232992"/>
    </source>
</evidence>
<keyword evidence="2" id="KW-0378">Hydrolase</keyword>
<proteinExistence type="predicted"/>
<dbReference type="InterPro" id="IPR029058">
    <property type="entry name" value="AB_hydrolase_fold"/>
</dbReference>
<comment type="caution">
    <text evidence="2">The sequence shown here is derived from an EMBL/GenBank/DDBJ whole genome shotgun (WGS) entry which is preliminary data.</text>
</comment>
<dbReference type="EMBL" id="JAQOSQ010000013">
    <property type="protein sequence ID" value="MDJ1184213.1"/>
    <property type="molecule type" value="Genomic_DNA"/>
</dbReference>
<dbReference type="RefSeq" id="WP_283758868.1">
    <property type="nucleotide sequence ID" value="NZ_JAQOSQ010000013.1"/>
</dbReference>
<dbReference type="GO" id="GO:0016787">
    <property type="term" value="F:hydrolase activity"/>
    <property type="evidence" value="ECO:0007669"/>
    <property type="project" value="UniProtKB-KW"/>
</dbReference>
<sequence>MQHSTFSSTQYYTWKAYRCAYEVNRTPGSDGAPILLIHPIGVGLSRRFWDRFIQTWRDRGYSNPIYNPDLLGCGESDMPRVAYTPEDWAEQLSCFLQTVIQRPAIAIVQGALFPTAIALSQLESSRELVSALVLSGPPAWPVMTYESPSWQQRLLWNGFDSPLGSAFYRYARRRQFLQSFSIRQLFGNPAQVDEEWLEMLKVGANNPESRHAVFAFLAGFWRKNYQLAISKISQPTLVLVGETASSISKEGKQETPDARLQDYLACLPQGRGQKMLGRNVLPYESPDLFVSAIAEVLQEWDLL</sequence>
<evidence type="ECO:0000313" key="2">
    <source>
        <dbReference type="EMBL" id="MDJ1184213.1"/>
    </source>
</evidence>
<accession>A0ABT7BYE1</accession>
<name>A0ABT7BYE1_9CYAN</name>
<feature type="domain" description="AB hydrolase-1" evidence="1">
    <location>
        <begin position="34"/>
        <end position="291"/>
    </location>
</feature>